<dbReference type="Gene3D" id="3.30.450.40">
    <property type="match status" value="1"/>
</dbReference>
<dbReference type="OrthoDB" id="325786at2759"/>
<protein>
    <recommendedName>
        <fullName evidence="4">GAF domain-containing protein</fullName>
    </recommendedName>
</protein>
<evidence type="ECO:0000313" key="3">
    <source>
        <dbReference type="Proteomes" id="UP000039865"/>
    </source>
</evidence>
<proteinExistence type="predicted"/>
<accession>A0A078B8Z9</accession>
<dbReference type="InParanoid" id="A0A078B8Z9"/>
<sequence>MQVSALQISTIKALHQQNCFKTQVHYMEILTCEELYCANLLKNPISFQTDLMRIQIKNSSIDLNHLLKLLEKVASQELVLLKDSNTQLENQLQTINNHLKDDIEEKADQDPTSKVGKIHNFYQNLFVSQLKEEVNKTTQEFNELLRQRKESTLSNHLYLCDQSQTQLISDQSQQNLNMHREHSNKYQHTSATHFINENVFMTSFLHLDKAVQKLNSIDSLDQFFMNLEDALIDIFHQAMVRIMMVDKDIQNLYKQEKDEQFKNENQTKDNLTTSYFLDDVRFEIISSIKNQQKYPKQKIKIPQVVDLEKGLFQKHIFAFPVKANINQTQKQGFDKSKNLPLIYIYIENKNIAFTTNDEVIANHFQVFLSAIFEKLFFFKMYQYTRFQNIQMLNLCNNISQQKTHLKLQRSLRENLPSIFDFKQVNILFRDPFKLQNNSLCYLKEDTALNDQFQRNQKYSDQVVRVPSDVGITGRAIKDKKCLLSVKGSYDNRFRFESDNPMDLTYIQNILIVPLFMNINGQEELMGVIQFFNKINQDLIHEIDYGLIEAVASIVGAVIETADELHSSWMIIYELREQVTKLMTSIQKGLFEVESQAKVYKEANQCLFDANIAIKQLVKSKKNQFIAELVSLKNCEFISKNSLNEKMEDGMRVRLKNKRSSMRQSDNY</sequence>
<keyword evidence="3" id="KW-1185">Reference proteome</keyword>
<keyword evidence="1" id="KW-0175">Coiled coil</keyword>
<gene>
    <name evidence="2" type="primary">Contig14623.g15574</name>
    <name evidence="2" type="ORF">STYLEM_20123</name>
</gene>
<feature type="coiled-coil region" evidence="1">
    <location>
        <begin position="78"/>
        <end position="147"/>
    </location>
</feature>
<dbReference type="Proteomes" id="UP000039865">
    <property type="component" value="Unassembled WGS sequence"/>
</dbReference>
<name>A0A078B8Z9_STYLE</name>
<dbReference type="AlphaFoldDB" id="A0A078B8Z9"/>
<organism evidence="2 3">
    <name type="scientific">Stylonychia lemnae</name>
    <name type="common">Ciliate</name>
    <dbReference type="NCBI Taxonomy" id="5949"/>
    <lineage>
        <taxon>Eukaryota</taxon>
        <taxon>Sar</taxon>
        <taxon>Alveolata</taxon>
        <taxon>Ciliophora</taxon>
        <taxon>Intramacronucleata</taxon>
        <taxon>Spirotrichea</taxon>
        <taxon>Stichotrichia</taxon>
        <taxon>Sporadotrichida</taxon>
        <taxon>Oxytrichidae</taxon>
        <taxon>Stylonychinae</taxon>
        <taxon>Stylonychia</taxon>
    </lineage>
</organism>
<dbReference type="InterPro" id="IPR029016">
    <property type="entry name" value="GAF-like_dom_sf"/>
</dbReference>
<dbReference type="SUPFAM" id="SSF55781">
    <property type="entry name" value="GAF domain-like"/>
    <property type="match status" value="1"/>
</dbReference>
<evidence type="ECO:0000313" key="2">
    <source>
        <dbReference type="EMBL" id="CDW90975.1"/>
    </source>
</evidence>
<dbReference type="EMBL" id="CCKQ01018970">
    <property type="protein sequence ID" value="CDW90975.1"/>
    <property type="molecule type" value="Genomic_DNA"/>
</dbReference>
<evidence type="ECO:0000256" key="1">
    <source>
        <dbReference type="SAM" id="Coils"/>
    </source>
</evidence>
<reference evidence="2 3" key="1">
    <citation type="submission" date="2014-06" db="EMBL/GenBank/DDBJ databases">
        <authorList>
            <person name="Swart Estienne"/>
        </authorList>
    </citation>
    <scope>NUCLEOTIDE SEQUENCE [LARGE SCALE GENOMIC DNA]</scope>
    <source>
        <strain evidence="2 3">130c</strain>
    </source>
</reference>
<evidence type="ECO:0008006" key="4">
    <source>
        <dbReference type="Google" id="ProtNLM"/>
    </source>
</evidence>